<reference evidence="7" key="1">
    <citation type="submission" date="2014-12" db="EMBL/GenBank/DDBJ databases">
        <title>Insight into the proteome of Arion vulgaris.</title>
        <authorList>
            <person name="Aradska J."/>
            <person name="Bulat T."/>
            <person name="Smidak R."/>
            <person name="Sarate P."/>
            <person name="Gangsoo J."/>
            <person name="Sialana F."/>
            <person name="Bilban M."/>
            <person name="Lubec G."/>
        </authorList>
    </citation>
    <scope>NUCLEOTIDE SEQUENCE</scope>
    <source>
        <tissue evidence="7">Skin</tissue>
    </source>
</reference>
<evidence type="ECO:0000313" key="7">
    <source>
        <dbReference type="EMBL" id="CEK66339.1"/>
    </source>
</evidence>
<dbReference type="EMBL" id="HACG01019475">
    <property type="protein sequence ID" value="CEK66340.1"/>
    <property type="molecule type" value="Transcribed_RNA"/>
</dbReference>
<proteinExistence type="inferred from homology"/>
<keyword evidence="4" id="KW-0560">Oxidoreductase</keyword>
<organism evidence="7">
    <name type="scientific">Arion vulgaris</name>
    <dbReference type="NCBI Taxonomy" id="1028688"/>
    <lineage>
        <taxon>Eukaryota</taxon>
        <taxon>Metazoa</taxon>
        <taxon>Spiralia</taxon>
        <taxon>Lophotrochozoa</taxon>
        <taxon>Mollusca</taxon>
        <taxon>Gastropoda</taxon>
        <taxon>Heterobranchia</taxon>
        <taxon>Euthyneura</taxon>
        <taxon>Panpulmonata</taxon>
        <taxon>Eupulmonata</taxon>
        <taxon>Stylommatophora</taxon>
        <taxon>Helicina</taxon>
        <taxon>Arionoidea</taxon>
        <taxon>Arionidae</taxon>
        <taxon>Arion</taxon>
    </lineage>
</organism>
<dbReference type="InterPro" id="IPR003819">
    <property type="entry name" value="TauD/TfdA-like"/>
</dbReference>
<keyword evidence="2" id="KW-0479">Metal-binding</keyword>
<comment type="similarity">
    <text evidence="1">Belongs to the TfdA dioxygenase family.</text>
</comment>
<dbReference type="PANTHER" id="PTHR43779:SF3">
    <property type="entry name" value="(3R)-3-[(CARBOXYMETHYL)AMINO]FATTY ACID OXYGENASE_DECARBOXYLASE"/>
    <property type="match status" value="1"/>
</dbReference>
<evidence type="ECO:0000256" key="2">
    <source>
        <dbReference type="ARBA" id="ARBA00022723"/>
    </source>
</evidence>
<gene>
    <name evidence="7" type="primary">ORF58296</name>
    <name evidence="8" type="synonym">ORF58298</name>
</gene>
<evidence type="ECO:0000256" key="1">
    <source>
        <dbReference type="ARBA" id="ARBA00005896"/>
    </source>
</evidence>
<evidence type="ECO:0000256" key="4">
    <source>
        <dbReference type="ARBA" id="ARBA00023002"/>
    </source>
</evidence>
<dbReference type="Pfam" id="PF02668">
    <property type="entry name" value="TauD"/>
    <property type="match status" value="1"/>
</dbReference>
<accession>A0A0B6ZCM7</accession>
<dbReference type="GO" id="GO:0051213">
    <property type="term" value="F:dioxygenase activity"/>
    <property type="evidence" value="ECO:0007669"/>
    <property type="project" value="UniProtKB-KW"/>
</dbReference>
<dbReference type="Gene3D" id="3.60.130.10">
    <property type="entry name" value="Clavaminate synthase-like"/>
    <property type="match status" value="1"/>
</dbReference>
<dbReference type="AlphaFoldDB" id="A0A0B6ZCM7"/>
<evidence type="ECO:0000256" key="3">
    <source>
        <dbReference type="ARBA" id="ARBA00022964"/>
    </source>
</evidence>
<evidence type="ECO:0000256" key="5">
    <source>
        <dbReference type="ARBA" id="ARBA00023004"/>
    </source>
</evidence>
<name>A0A0B6ZCM7_9EUPU</name>
<evidence type="ECO:0000259" key="6">
    <source>
        <dbReference type="Pfam" id="PF02668"/>
    </source>
</evidence>
<keyword evidence="3" id="KW-0223">Dioxygenase</keyword>
<sequence length="280" mass="32543">MISEVTYIPAKLGMQVRGIDLKNNLTSETIANIKDNVQKHRLLIFKNQGIISCDRHVEISKWFGEMESTFYRHPKSQHPDVFRVSNDEKEGCRNVGRTGWHIDGSFMDKPFNYALYHMVSVPKVGCTAFVGFKELLKSLKPERRAAWDRLWMLGDNREVIHPLIYKHPVTKATVMCFHLGMIACFMWDYRSQNQRVTHENETAQLLQEIHTEIVKDNERLIYKHHWEEGDFIISDNRAVAHEATPETQYPVSQVGLRVLHRTTVAGTTKPEKSDHIEVFN</sequence>
<dbReference type="GO" id="GO:0046872">
    <property type="term" value="F:metal ion binding"/>
    <property type="evidence" value="ECO:0007669"/>
    <property type="project" value="UniProtKB-KW"/>
</dbReference>
<dbReference type="InterPro" id="IPR051178">
    <property type="entry name" value="TfdA_dioxygenase"/>
</dbReference>
<evidence type="ECO:0000313" key="8">
    <source>
        <dbReference type="EMBL" id="CEK66340.1"/>
    </source>
</evidence>
<dbReference type="SUPFAM" id="SSF51197">
    <property type="entry name" value="Clavaminate synthase-like"/>
    <property type="match status" value="1"/>
</dbReference>
<feature type="domain" description="TauD/TfdA-like" evidence="6">
    <location>
        <begin position="6"/>
        <end position="262"/>
    </location>
</feature>
<dbReference type="EMBL" id="HACG01019474">
    <property type="protein sequence ID" value="CEK66339.1"/>
    <property type="molecule type" value="Transcribed_RNA"/>
</dbReference>
<dbReference type="InterPro" id="IPR042098">
    <property type="entry name" value="TauD-like_sf"/>
</dbReference>
<dbReference type="PANTHER" id="PTHR43779">
    <property type="entry name" value="DIOXYGENASE RV0097-RELATED"/>
    <property type="match status" value="1"/>
</dbReference>
<protein>
    <recommendedName>
        <fullName evidence="6">TauD/TfdA-like domain-containing protein</fullName>
    </recommendedName>
</protein>
<keyword evidence="5" id="KW-0408">Iron</keyword>